<dbReference type="InterPro" id="IPR002938">
    <property type="entry name" value="FAD-bd"/>
</dbReference>
<sequence>MSNMKVLVVGASIAGPATAYWLAKAGVKVTVIERFPNVRTNGQSVDIRAAGVTVMRKIPGMEAAVRAKATQQEGIHFVRDDGKPYATMYKTGDVNQQSLTSEFEIFRGDLAQILFEMSKDDENIEYIFGEQVTSMHQATNGLMKVEFANGLAPTEFDLVIACDGANSRTRALGLKCGVRDHVESVNCWAAYFSINQDLLGGSKMAQLWSTTKGRLVAIGPDSTDVNRIGLLRIHPRDGSDATMAFRVAMKQGDFEAKRHVAQEFAGAGWKTGQLIEAMMEAKDFYASEIVQVKIPTLYAERFVLVGDAGYCPSPFTGAGTTLALVGAYVLAGEISQNKGDLTAALRAYEERMRPIVNDLQKIAPGVPMLFAPQTTKGIYLRNLLFAFIAWCKPFLGWFGKVFGGSLGTDRYKLPNYEWRT</sequence>
<evidence type="ECO:0000256" key="3">
    <source>
        <dbReference type="ARBA" id="ARBA00023002"/>
    </source>
</evidence>
<dbReference type="GeneID" id="27313206"/>
<keyword evidence="2" id="KW-0274">FAD</keyword>
<dbReference type="Pfam" id="PF01494">
    <property type="entry name" value="FAD_binding_3"/>
    <property type="match status" value="1"/>
</dbReference>
<dbReference type="PANTHER" id="PTHR46865:SF2">
    <property type="entry name" value="MONOOXYGENASE"/>
    <property type="match status" value="1"/>
</dbReference>
<evidence type="ECO:0000256" key="2">
    <source>
        <dbReference type="ARBA" id="ARBA00022827"/>
    </source>
</evidence>
<dbReference type="RefSeq" id="XP_016213333.1">
    <property type="nucleotide sequence ID" value="XM_016358714.1"/>
</dbReference>
<dbReference type="GO" id="GO:0071949">
    <property type="term" value="F:FAD binding"/>
    <property type="evidence" value="ECO:0007669"/>
    <property type="project" value="InterPro"/>
</dbReference>
<keyword evidence="1" id="KW-0285">Flavoprotein</keyword>
<reference evidence="5 6" key="1">
    <citation type="submission" date="2015-01" db="EMBL/GenBank/DDBJ databases">
        <title>The Genome Sequence of Ochroconis gallopava CBS43764.</title>
        <authorList>
            <consortium name="The Broad Institute Genomics Platform"/>
            <person name="Cuomo C."/>
            <person name="de Hoog S."/>
            <person name="Gorbushina A."/>
            <person name="Stielow B."/>
            <person name="Teixiera M."/>
            <person name="Abouelleil A."/>
            <person name="Chapman S.B."/>
            <person name="Priest M."/>
            <person name="Young S.K."/>
            <person name="Wortman J."/>
            <person name="Nusbaum C."/>
            <person name="Birren B."/>
        </authorList>
    </citation>
    <scope>NUCLEOTIDE SEQUENCE [LARGE SCALE GENOMIC DNA]</scope>
    <source>
        <strain evidence="5 6">CBS 43764</strain>
    </source>
</reference>
<dbReference type="PANTHER" id="PTHR46865">
    <property type="entry name" value="OXIDOREDUCTASE-RELATED"/>
    <property type="match status" value="1"/>
</dbReference>
<dbReference type="Gene3D" id="3.30.9.10">
    <property type="entry name" value="D-Amino Acid Oxidase, subunit A, domain 2"/>
    <property type="match status" value="1"/>
</dbReference>
<evidence type="ECO:0000259" key="4">
    <source>
        <dbReference type="Pfam" id="PF01494"/>
    </source>
</evidence>
<keyword evidence="6" id="KW-1185">Reference proteome</keyword>
<dbReference type="InterPro" id="IPR036188">
    <property type="entry name" value="FAD/NAD-bd_sf"/>
</dbReference>
<evidence type="ECO:0000313" key="6">
    <source>
        <dbReference type="Proteomes" id="UP000053259"/>
    </source>
</evidence>
<name>A0A0D2AWD9_9PEZI</name>
<gene>
    <name evidence="5" type="ORF">PV09_05233</name>
</gene>
<accession>A0A0D2AWD9</accession>
<organism evidence="5 6">
    <name type="scientific">Verruconis gallopava</name>
    <dbReference type="NCBI Taxonomy" id="253628"/>
    <lineage>
        <taxon>Eukaryota</taxon>
        <taxon>Fungi</taxon>
        <taxon>Dikarya</taxon>
        <taxon>Ascomycota</taxon>
        <taxon>Pezizomycotina</taxon>
        <taxon>Dothideomycetes</taxon>
        <taxon>Pleosporomycetidae</taxon>
        <taxon>Venturiales</taxon>
        <taxon>Sympoventuriaceae</taxon>
        <taxon>Verruconis</taxon>
    </lineage>
</organism>
<dbReference type="STRING" id="253628.A0A0D2AWD9"/>
<dbReference type="Proteomes" id="UP000053259">
    <property type="component" value="Unassembled WGS sequence"/>
</dbReference>
<dbReference type="GO" id="GO:0016491">
    <property type="term" value="F:oxidoreductase activity"/>
    <property type="evidence" value="ECO:0007669"/>
    <property type="project" value="UniProtKB-KW"/>
</dbReference>
<dbReference type="EMBL" id="KN847544">
    <property type="protein sequence ID" value="KIW03464.1"/>
    <property type="molecule type" value="Genomic_DNA"/>
</dbReference>
<evidence type="ECO:0000256" key="1">
    <source>
        <dbReference type="ARBA" id="ARBA00022630"/>
    </source>
</evidence>
<dbReference type="Gene3D" id="3.50.50.60">
    <property type="entry name" value="FAD/NAD(P)-binding domain"/>
    <property type="match status" value="1"/>
</dbReference>
<dbReference type="VEuPathDB" id="FungiDB:PV09_05233"/>
<dbReference type="AlphaFoldDB" id="A0A0D2AWD9"/>
<dbReference type="InterPro" id="IPR051704">
    <property type="entry name" value="FAD_aromatic-hydroxylase"/>
</dbReference>
<feature type="domain" description="FAD-binding" evidence="4">
    <location>
        <begin position="4"/>
        <end position="358"/>
    </location>
</feature>
<dbReference type="PRINTS" id="PR00420">
    <property type="entry name" value="RNGMNOXGNASE"/>
</dbReference>
<dbReference type="SUPFAM" id="SSF51905">
    <property type="entry name" value="FAD/NAD(P)-binding domain"/>
    <property type="match status" value="1"/>
</dbReference>
<keyword evidence="3" id="KW-0560">Oxidoreductase</keyword>
<proteinExistence type="predicted"/>
<dbReference type="OrthoDB" id="655030at2759"/>
<evidence type="ECO:0000313" key="5">
    <source>
        <dbReference type="EMBL" id="KIW03464.1"/>
    </source>
</evidence>
<dbReference type="InParanoid" id="A0A0D2AWD9"/>
<protein>
    <recommendedName>
        <fullName evidence="4">FAD-binding domain-containing protein</fullName>
    </recommendedName>
</protein>
<dbReference type="HOGENOM" id="CLU_009665_1_1_1"/>